<name>A0A1T4YGN8_9MICO</name>
<evidence type="ECO:0000313" key="12">
    <source>
        <dbReference type="Proteomes" id="UP000189735"/>
    </source>
</evidence>
<keyword evidence="7" id="KW-0472">Membrane</keyword>
<accession>A0A1T4YGN8</accession>
<reference evidence="10" key="3">
    <citation type="submission" date="2017-02" db="EMBL/GenBank/DDBJ databases">
        <authorList>
            <person name="Peterson S.W."/>
        </authorList>
    </citation>
    <scope>NUCLEOTIDE SEQUENCE [LARGE SCALE GENOMIC DNA]</scope>
    <source>
        <strain evidence="10">VKM Ac-2052</strain>
    </source>
</reference>
<dbReference type="InterPro" id="IPR019533">
    <property type="entry name" value="Peptidase_S26"/>
</dbReference>
<dbReference type="EC" id="3.4.21.89" evidence="4 7"/>
<dbReference type="EMBL" id="FUYG01000009">
    <property type="protein sequence ID" value="SKB00954.1"/>
    <property type="molecule type" value="Genomic_DNA"/>
</dbReference>
<reference evidence="9" key="2">
    <citation type="submission" date="2015-02" db="EMBL/GenBank/DDBJ databases">
        <authorList>
            <person name="Vasilyev I.Y."/>
            <person name="Siniagina M.N."/>
            <person name="Malanin S.Y."/>
            <person name="Boulygina E.A."/>
            <person name="Grygoryeva T.V."/>
            <person name="Yarullina D.R."/>
            <person name="Ilinskaya O.N."/>
        </authorList>
    </citation>
    <scope>NUCLEOTIDE SEQUENCE</scope>
    <source>
        <strain evidence="9">VKM Ac-1804</strain>
    </source>
</reference>
<dbReference type="PANTHER" id="PTHR43390">
    <property type="entry name" value="SIGNAL PEPTIDASE I"/>
    <property type="match status" value="1"/>
</dbReference>
<keyword evidence="11" id="KW-1185">Reference proteome</keyword>
<evidence type="ECO:0000313" key="10">
    <source>
        <dbReference type="EMBL" id="SKB00954.1"/>
    </source>
</evidence>
<gene>
    <name evidence="10" type="ORF">SAMN06295879_3130</name>
    <name evidence="9" type="ORF">TZ00_11910</name>
</gene>
<dbReference type="EMBL" id="JYFC01000005">
    <property type="protein sequence ID" value="KJC63757.1"/>
    <property type="molecule type" value="Genomic_DNA"/>
</dbReference>
<dbReference type="RefSeq" id="WP_044442050.1">
    <property type="nucleotide sequence ID" value="NZ_FUYG01000009.1"/>
</dbReference>
<evidence type="ECO:0000256" key="3">
    <source>
        <dbReference type="ARBA" id="ARBA00009370"/>
    </source>
</evidence>
<dbReference type="Proteomes" id="UP000189735">
    <property type="component" value="Unassembled WGS sequence"/>
</dbReference>
<keyword evidence="7" id="KW-0812">Transmembrane</keyword>
<feature type="active site" evidence="6">
    <location>
        <position position="131"/>
    </location>
</feature>
<dbReference type="GO" id="GO:0009003">
    <property type="term" value="F:signal peptidase activity"/>
    <property type="evidence" value="ECO:0007669"/>
    <property type="project" value="UniProtKB-EC"/>
</dbReference>
<dbReference type="GO" id="GO:0006465">
    <property type="term" value="P:signal peptide processing"/>
    <property type="evidence" value="ECO:0007669"/>
    <property type="project" value="InterPro"/>
</dbReference>
<reference evidence="9 11" key="1">
    <citation type="journal article" date="2001" name="Int. J. Syst. Evol. Microbiol.">
        <title>Agreia bicolorata gen. nov., sp. nov., to accommodate actinobacteria isolated from narrow reed grass infected by the nematode Heteroanguina graminophila.</title>
        <authorList>
            <person name="Evtushenko L.I."/>
            <person name="Dorofeeva L.V."/>
            <person name="Dobrovolskaya T.G."/>
            <person name="Streshinskaya G.M."/>
            <person name="Subbotin S.A."/>
            <person name="Tiedje J.M."/>
        </authorList>
    </citation>
    <scope>NUCLEOTIDE SEQUENCE [LARGE SCALE GENOMIC DNA]</scope>
    <source>
        <strain evidence="9 11">VKM Ac-1804</strain>
    </source>
</reference>
<dbReference type="GO" id="GO:0005886">
    <property type="term" value="C:plasma membrane"/>
    <property type="evidence" value="ECO:0007669"/>
    <property type="project" value="UniProtKB-SubCell"/>
</dbReference>
<dbReference type="AlphaFoldDB" id="A0A1T4YGN8"/>
<evidence type="ECO:0000256" key="6">
    <source>
        <dbReference type="PIRSR" id="PIRSR600223-1"/>
    </source>
</evidence>
<proteinExistence type="inferred from homology"/>
<comment type="similarity">
    <text evidence="3 7">Belongs to the peptidase S26 family.</text>
</comment>
<evidence type="ECO:0000256" key="2">
    <source>
        <dbReference type="ARBA" id="ARBA00004401"/>
    </source>
</evidence>
<evidence type="ECO:0000256" key="7">
    <source>
        <dbReference type="RuleBase" id="RU362042"/>
    </source>
</evidence>
<dbReference type="InterPro" id="IPR036286">
    <property type="entry name" value="LexA/Signal_pep-like_sf"/>
</dbReference>
<evidence type="ECO:0000256" key="5">
    <source>
        <dbReference type="ARBA" id="ARBA00022801"/>
    </source>
</evidence>
<dbReference type="Pfam" id="PF10502">
    <property type="entry name" value="Peptidase_S26"/>
    <property type="match status" value="1"/>
</dbReference>
<evidence type="ECO:0000313" key="9">
    <source>
        <dbReference type="EMBL" id="KJC63757.1"/>
    </source>
</evidence>
<organism evidence="10 12">
    <name type="scientific">Agreia bicolorata</name>
    <dbReference type="NCBI Taxonomy" id="110935"/>
    <lineage>
        <taxon>Bacteria</taxon>
        <taxon>Bacillati</taxon>
        <taxon>Actinomycetota</taxon>
        <taxon>Actinomycetes</taxon>
        <taxon>Micrococcales</taxon>
        <taxon>Microbacteriaceae</taxon>
        <taxon>Agreia</taxon>
    </lineage>
</organism>
<dbReference type="GO" id="GO:0004252">
    <property type="term" value="F:serine-type endopeptidase activity"/>
    <property type="evidence" value="ECO:0007669"/>
    <property type="project" value="InterPro"/>
</dbReference>
<keyword evidence="7" id="KW-0645">Protease</keyword>
<feature type="domain" description="Peptidase S26" evidence="8">
    <location>
        <begin position="29"/>
        <end position="224"/>
    </location>
</feature>
<dbReference type="Gene3D" id="2.10.109.10">
    <property type="entry name" value="Umud Fragment, subunit A"/>
    <property type="match status" value="1"/>
</dbReference>
<dbReference type="PRINTS" id="PR00727">
    <property type="entry name" value="LEADERPTASE"/>
</dbReference>
<dbReference type="PROSITE" id="PS00761">
    <property type="entry name" value="SPASE_I_3"/>
    <property type="match status" value="1"/>
</dbReference>
<evidence type="ECO:0000313" key="11">
    <source>
        <dbReference type="Proteomes" id="UP000032503"/>
    </source>
</evidence>
<dbReference type="Proteomes" id="UP000032503">
    <property type="component" value="Unassembled WGS sequence"/>
</dbReference>
<protein>
    <recommendedName>
        <fullName evidence="4 7">Signal peptidase I</fullName>
        <ecNumber evidence="4 7">3.4.21.89</ecNumber>
    </recommendedName>
</protein>
<reference evidence="12" key="4">
    <citation type="submission" date="2017-02" db="EMBL/GenBank/DDBJ databases">
        <authorList>
            <person name="Varghese N."/>
            <person name="Submissions S."/>
        </authorList>
    </citation>
    <scope>NUCLEOTIDE SEQUENCE [LARGE SCALE GENOMIC DNA]</scope>
    <source>
        <strain evidence="12">VKM Ac-2052</strain>
    </source>
</reference>
<dbReference type="SUPFAM" id="SSF51306">
    <property type="entry name" value="LexA/Signal peptidase"/>
    <property type="match status" value="1"/>
</dbReference>
<evidence type="ECO:0000259" key="8">
    <source>
        <dbReference type="Pfam" id="PF10502"/>
    </source>
</evidence>
<feature type="transmembrane region" description="Helical" evidence="7">
    <location>
        <begin position="21"/>
        <end position="44"/>
    </location>
</feature>
<dbReference type="InterPro" id="IPR019758">
    <property type="entry name" value="Pept_S26A_signal_pept_1_CS"/>
</dbReference>
<evidence type="ECO:0000256" key="1">
    <source>
        <dbReference type="ARBA" id="ARBA00000677"/>
    </source>
</evidence>
<dbReference type="InterPro" id="IPR000223">
    <property type="entry name" value="Pept_S26A_signal_pept_1"/>
</dbReference>
<comment type="subcellular location">
    <subcellularLocation>
        <location evidence="2">Cell membrane</location>
        <topology evidence="2">Single-pass type II membrane protein</topology>
    </subcellularLocation>
    <subcellularLocation>
        <location evidence="7">Membrane</location>
        <topology evidence="7">Single-pass type II membrane protein</topology>
    </subcellularLocation>
</comment>
<keyword evidence="5 7" id="KW-0378">Hydrolase</keyword>
<dbReference type="NCBIfam" id="TIGR02227">
    <property type="entry name" value="sigpep_I_bact"/>
    <property type="match status" value="1"/>
</dbReference>
<keyword evidence="7" id="KW-1133">Transmembrane helix</keyword>
<evidence type="ECO:0000256" key="4">
    <source>
        <dbReference type="ARBA" id="ARBA00013208"/>
    </source>
</evidence>
<dbReference type="PANTHER" id="PTHR43390:SF1">
    <property type="entry name" value="CHLOROPLAST PROCESSING PEPTIDASE"/>
    <property type="match status" value="1"/>
</dbReference>
<sequence length="248" mass="27423">MTETTMPSRTSRRHKNSRKQRSALLFLRDILIIFLVAVLASVLIKTFLVRSFYIPSGSMENTLQINDRILVNQLEPGLMPIERGDVVVFADPGGWLPATIEPEKPPVQAALDWVLETVGLTASDANDHLIKRVIGLPGDHVTCCNALGQMSVNGVPLDEPYIKLPEGQTAASAVSFDVTVPEGSLWVMGDNRYNSKDSRFNQDQPGKGFVPIKNVVGRALWITWPVDRWTFLDNYSDVFAGVESEGSK</sequence>
<dbReference type="CDD" id="cd06530">
    <property type="entry name" value="S26_SPase_I"/>
    <property type="match status" value="1"/>
</dbReference>
<feature type="active site" evidence="6">
    <location>
        <position position="58"/>
    </location>
</feature>
<comment type="catalytic activity">
    <reaction evidence="1 7">
        <text>Cleavage of hydrophobic, N-terminal signal or leader sequences from secreted and periplasmic proteins.</text>
        <dbReference type="EC" id="3.4.21.89"/>
    </reaction>
</comment>